<dbReference type="Proteomes" id="UP000032304">
    <property type="component" value="Chromosome 3"/>
</dbReference>
<dbReference type="EMBL" id="CM001742">
    <property type="protein sequence ID" value="KJB19461.1"/>
    <property type="molecule type" value="Genomic_DNA"/>
</dbReference>
<evidence type="ECO:0000313" key="4">
    <source>
        <dbReference type="Proteomes" id="UP000032304"/>
    </source>
</evidence>
<dbReference type="Proteomes" id="UP000593578">
    <property type="component" value="Unassembled WGS sequence"/>
</dbReference>
<dbReference type="GO" id="GO:0005615">
    <property type="term" value="C:extracellular space"/>
    <property type="evidence" value="ECO:0007669"/>
    <property type="project" value="TreeGrafter"/>
</dbReference>
<dbReference type="InterPro" id="IPR038804">
    <property type="entry name" value="RGF3"/>
</dbReference>
<sequence>MASIRLFSFLILFILVLLGEYSSANTQGTDGSHGLQPARKKLAKFKEAVDAAPAAVEARETKLKWGLDKKMVTVEGAKISDYQSNGKNSHKWLTGFTAFAADYHVPKSHPPKHN</sequence>
<keyword evidence="1" id="KW-0732">Signal</keyword>
<keyword evidence="4" id="KW-1185">Reference proteome</keyword>
<dbReference type="PANTHER" id="PTHR36313:SF2">
    <property type="match status" value="1"/>
</dbReference>
<dbReference type="AlphaFoldDB" id="A0A0D2QR81"/>
<name>A0A0D2QR81_GOSRA</name>
<dbReference type="GO" id="GO:0008083">
    <property type="term" value="F:growth factor activity"/>
    <property type="evidence" value="ECO:0007669"/>
    <property type="project" value="InterPro"/>
</dbReference>
<feature type="signal peptide" evidence="1">
    <location>
        <begin position="1"/>
        <end position="24"/>
    </location>
</feature>
<feature type="chain" id="PRO_5035989136" evidence="1">
    <location>
        <begin position="25"/>
        <end position="114"/>
    </location>
</feature>
<proteinExistence type="predicted"/>
<dbReference type="EMBL" id="JABEZZ010000003">
    <property type="protein sequence ID" value="MBA0582364.1"/>
    <property type="molecule type" value="Genomic_DNA"/>
</dbReference>
<dbReference type="KEGG" id="gra:105789850"/>
<dbReference type="GO" id="GO:0030154">
    <property type="term" value="P:cell differentiation"/>
    <property type="evidence" value="ECO:0007669"/>
    <property type="project" value="TreeGrafter"/>
</dbReference>
<accession>A0A0D2QR81</accession>
<dbReference type="OrthoDB" id="994020at2759"/>
<dbReference type="GO" id="GO:0010082">
    <property type="term" value="P:regulation of root meristem growth"/>
    <property type="evidence" value="ECO:0007669"/>
    <property type="project" value="InterPro"/>
</dbReference>
<protein>
    <submittedName>
        <fullName evidence="2">Uncharacterized protein</fullName>
    </submittedName>
</protein>
<reference evidence="3 5" key="2">
    <citation type="journal article" date="2019" name="Genome Biol. Evol.">
        <title>Insights into the evolution of the New World diploid cottons (Gossypium, subgenus Houzingenia) based on genome sequencing.</title>
        <authorList>
            <person name="Grover C.E."/>
            <person name="Arick M.A. 2nd"/>
            <person name="Thrash A."/>
            <person name="Conover J.L."/>
            <person name="Sanders W.S."/>
            <person name="Peterson D.G."/>
            <person name="Frelichowski J.E."/>
            <person name="Scheffler J.A."/>
            <person name="Scheffler B.E."/>
            <person name="Wendel J.F."/>
        </authorList>
    </citation>
    <scope>NUCLEOTIDE SEQUENCE [LARGE SCALE GENOMIC DNA]</scope>
    <source>
        <strain evidence="3">8</strain>
        <tissue evidence="3">Leaf</tissue>
    </source>
</reference>
<evidence type="ECO:0000313" key="3">
    <source>
        <dbReference type="EMBL" id="MBA0582364.1"/>
    </source>
</evidence>
<dbReference type="GO" id="GO:0010628">
    <property type="term" value="P:positive regulation of gene expression"/>
    <property type="evidence" value="ECO:0007669"/>
    <property type="project" value="TreeGrafter"/>
</dbReference>
<dbReference type="PANTHER" id="PTHR36313">
    <property type="entry name" value="ROOT MERISTEM GROWTH FACTOR 2"/>
    <property type="match status" value="1"/>
</dbReference>
<dbReference type="GO" id="GO:0008284">
    <property type="term" value="P:positive regulation of cell population proliferation"/>
    <property type="evidence" value="ECO:0007669"/>
    <property type="project" value="TreeGrafter"/>
</dbReference>
<dbReference type="Gramene" id="KJB19461">
    <property type="protein sequence ID" value="KJB19461"/>
    <property type="gene ID" value="B456_003G103800"/>
</dbReference>
<evidence type="ECO:0000313" key="5">
    <source>
        <dbReference type="Proteomes" id="UP000593578"/>
    </source>
</evidence>
<evidence type="ECO:0000313" key="2">
    <source>
        <dbReference type="EMBL" id="KJB19461.1"/>
    </source>
</evidence>
<reference evidence="3" key="3">
    <citation type="submission" date="2020-04" db="EMBL/GenBank/DDBJ databases">
        <authorList>
            <person name="Grover C.E."/>
            <person name="Arick M.A. II"/>
            <person name="Thrash A."/>
            <person name="Conover J.L."/>
            <person name="Sanders W.S."/>
            <person name="Peterson D.G."/>
            <person name="Scheffler J.A."/>
            <person name="Scheffler B.E."/>
            <person name="Wendel J.F."/>
        </authorList>
    </citation>
    <scope>NUCLEOTIDE SEQUENCE</scope>
    <source>
        <strain evidence="3">8</strain>
        <tissue evidence="3">Leaf</tissue>
    </source>
</reference>
<evidence type="ECO:0000256" key="1">
    <source>
        <dbReference type="SAM" id="SignalP"/>
    </source>
</evidence>
<organism evidence="2 4">
    <name type="scientific">Gossypium raimondii</name>
    <name type="common">Peruvian cotton</name>
    <name type="synonym">Gossypium klotzschianum subsp. raimondii</name>
    <dbReference type="NCBI Taxonomy" id="29730"/>
    <lineage>
        <taxon>Eukaryota</taxon>
        <taxon>Viridiplantae</taxon>
        <taxon>Streptophyta</taxon>
        <taxon>Embryophyta</taxon>
        <taxon>Tracheophyta</taxon>
        <taxon>Spermatophyta</taxon>
        <taxon>Magnoliopsida</taxon>
        <taxon>eudicotyledons</taxon>
        <taxon>Gunneridae</taxon>
        <taxon>Pentapetalae</taxon>
        <taxon>rosids</taxon>
        <taxon>malvids</taxon>
        <taxon>Malvales</taxon>
        <taxon>Malvaceae</taxon>
        <taxon>Malvoideae</taxon>
        <taxon>Gossypium</taxon>
    </lineage>
</organism>
<gene>
    <name evidence="2" type="ORF">B456_003G103800</name>
    <name evidence="3" type="ORF">Gorai_024515</name>
</gene>
<reference evidence="2 4" key="1">
    <citation type="journal article" date="2012" name="Nature">
        <title>Repeated polyploidization of Gossypium genomes and the evolution of spinnable cotton fibres.</title>
        <authorList>
            <person name="Paterson A.H."/>
            <person name="Wendel J.F."/>
            <person name="Gundlach H."/>
            <person name="Guo H."/>
            <person name="Jenkins J."/>
            <person name="Jin D."/>
            <person name="Llewellyn D."/>
            <person name="Showmaker K.C."/>
            <person name="Shu S."/>
            <person name="Udall J."/>
            <person name="Yoo M.J."/>
            <person name="Byers R."/>
            <person name="Chen W."/>
            <person name="Doron-Faigenboim A."/>
            <person name="Duke M.V."/>
            <person name="Gong L."/>
            <person name="Grimwood J."/>
            <person name="Grover C."/>
            <person name="Grupp K."/>
            <person name="Hu G."/>
            <person name="Lee T.H."/>
            <person name="Li J."/>
            <person name="Lin L."/>
            <person name="Liu T."/>
            <person name="Marler B.S."/>
            <person name="Page J.T."/>
            <person name="Roberts A.W."/>
            <person name="Romanel E."/>
            <person name="Sanders W.S."/>
            <person name="Szadkowski E."/>
            <person name="Tan X."/>
            <person name="Tang H."/>
            <person name="Xu C."/>
            <person name="Wang J."/>
            <person name="Wang Z."/>
            <person name="Zhang D."/>
            <person name="Zhang L."/>
            <person name="Ashrafi H."/>
            <person name="Bedon F."/>
            <person name="Bowers J.E."/>
            <person name="Brubaker C.L."/>
            <person name="Chee P.W."/>
            <person name="Das S."/>
            <person name="Gingle A.R."/>
            <person name="Haigler C.H."/>
            <person name="Harker D."/>
            <person name="Hoffmann L.V."/>
            <person name="Hovav R."/>
            <person name="Jones D.C."/>
            <person name="Lemke C."/>
            <person name="Mansoor S."/>
            <person name="ur Rahman M."/>
            <person name="Rainville L.N."/>
            <person name="Rambani A."/>
            <person name="Reddy U.K."/>
            <person name="Rong J.K."/>
            <person name="Saranga Y."/>
            <person name="Scheffler B.E."/>
            <person name="Scheffler J.A."/>
            <person name="Stelly D.M."/>
            <person name="Triplett B.A."/>
            <person name="Van Deynze A."/>
            <person name="Vaslin M.F."/>
            <person name="Waghmare V.N."/>
            <person name="Walford S.A."/>
            <person name="Wright R.J."/>
            <person name="Zaki E.A."/>
            <person name="Zhang T."/>
            <person name="Dennis E.S."/>
            <person name="Mayer K.F."/>
            <person name="Peterson D.G."/>
            <person name="Rokhsar D.S."/>
            <person name="Wang X."/>
            <person name="Schmutz J."/>
        </authorList>
    </citation>
    <scope>NUCLEOTIDE SEQUENCE [LARGE SCALE GENOMIC DNA]</scope>
</reference>